<feature type="transmembrane region" description="Helical" evidence="5">
    <location>
        <begin position="490"/>
        <end position="510"/>
    </location>
</feature>
<dbReference type="EMBL" id="CAJNOI010000019">
    <property type="protein sequence ID" value="CAF0829250.1"/>
    <property type="molecule type" value="Genomic_DNA"/>
</dbReference>
<feature type="transmembrane region" description="Helical" evidence="5">
    <location>
        <begin position="156"/>
        <end position="179"/>
    </location>
</feature>
<dbReference type="Pfam" id="PF00520">
    <property type="entry name" value="Ion_trans"/>
    <property type="match status" value="1"/>
</dbReference>
<feature type="transmembrane region" description="Helical" evidence="5">
    <location>
        <begin position="627"/>
        <end position="645"/>
    </location>
</feature>
<feature type="domain" description="Ion transport" evidence="6">
    <location>
        <begin position="376"/>
        <end position="655"/>
    </location>
</feature>
<dbReference type="Proteomes" id="UP000663832">
    <property type="component" value="Unassembled WGS sequence"/>
</dbReference>
<name>A0A813R9I5_9BILA</name>
<evidence type="ECO:0000256" key="3">
    <source>
        <dbReference type="ARBA" id="ARBA00022989"/>
    </source>
</evidence>
<evidence type="ECO:0000256" key="2">
    <source>
        <dbReference type="ARBA" id="ARBA00022692"/>
    </source>
</evidence>
<dbReference type="Proteomes" id="UP000663877">
    <property type="component" value="Unassembled WGS sequence"/>
</dbReference>
<feature type="transmembrane region" description="Helical" evidence="5">
    <location>
        <begin position="230"/>
        <end position="253"/>
    </location>
</feature>
<dbReference type="GO" id="GO:0022832">
    <property type="term" value="F:voltage-gated channel activity"/>
    <property type="evidence" value="ECO:0007669"/>
    <property type="project" value="InterPro"/>
</dbReference>
<evidence type="ECO:0000256" key="4">
    <source>
        <dbReference type="ARBA" id="ARBA00023136"/>
    </source>
</evidence>
<keyword evidence="4 5" id="KW-0472">Membrane</keyword>
<dbReference type="GO" id="GO:0019722">
    <property type="term" value="P:calcium-mediated signaling"/>
    <property type="evidence" value="ECO:0007669"/>
    <property type="project" value="TreeGrafter"/>
</dbReference>
<gene>
    <name evidence="8" type="ORF">BJG266_LOCUS6696</name>
    <name evidence="7" type="ORF">QVE165_LOCUS3071</name>
</gene>
<dbReference type="GO" id="GO:0005765">
    <property type="term" value="C:lysosomal membrane"/>
    <property type="evidence" value="ECO:0007669"/>
    <property type="project" value="InterPro"/>
</dbReference>
<organism evidence="7 9">
    <name type="scientific">Adineta steineri</name>
    <dbReference type="NCBI Taxonomy" id="433720"/>
    <lineage>
        <taxon>Eukaryota</taxon>
        <taxon>Metazoa</taxon>
        <taxon>Spiralia</taxon>
        <taxon>Gnathifera</taxon>
        <taxon>Rotifera</taxon>
        <taxon>Eurotatoria</taxon>
        <taxon>Bdelloidea</taxon>
        <taxon>Adinetida</taxon>
        <taxon>Adinetidae</taxon>
        <taxon>Adineta</taxon>
    </lineage>
</organism>
<comment type="subcellular location">
    <subcellularLocation>
        <location evidence="1">Membrane</location>
        <topology evidence="1">Multi-pass membrane protein</topology>
    </subcellularLocation>
</comment>
<evidence type="ECO:0000313" key="9">
    <source>
        <dbReference type="Proteomes" id="UP000663832"/>
    </source>
</evidence>
<feature type="transmembrane region" description="Helical" evidence="5">
    <location>
        <begin position="119"/>
        <end position="140"/>
    </location>
</feature>
<reference evidence="7" key="1">
    <citation type="submission" date="2021-02" db="EMBL/GenBank/DDBJ databases">
        <authorList>
            <person name="Nowell W R."/>
        </authorList>
    </citation>
    <scope>NUCLEOTIDE SEQUENCE</scope>
</reference>
<dbReference type="GO" id="GO:0097682">
    <property type="term" value="F:intracellularly phosphatidylinositol-3,5-bisphosphate-gated monatomic cation channel activity"/>
    <property type="evidence" value="ECO:0007669"/>
    <property type="project" value="TreeGrafter"/>
</dbReference>
<dbReference type="OrthoDB" id="416585at2759"/>
<feature type="transmembrane region" description="Helical" evidence="5">
    <location>
        <begin position="377"/>
        <end position="397"/>
    </location>
</feature>
<dbReference type="PANTHER" id="PTHR46768">
    <property type="entry name" value="TWO PORE CALCIUM CHANNEL PROTEIN 2"/>
    <property type="match status" value="1"/>
</dbReference>
<dbReference type="InterPro" id="IPR027359">
    <property type="entry name" value="Volt_channel_dom_sf"/>
</dbReference>
<evidence type="ECO:0000313" key="8">
    <source>
        <dbReference type="EMBL" id="CAF0829250.1"/>
    </source>
</evidence>
<dbReference type="Gene3D" id="1.20.120.350">
    <property type="entry name" value="Voltage-gated potassium channels. Chain C"/>
    <property type="match status" value="1"/>
</dbReference>
<evidence type="ECO:0000256" key="5">
    <source>
        <dbReference type="SAM" id="Phobius"/>
    </source>
</evidence>
<sequence>METEELIIHIQSVTIKDRIKEFLNLPRPIHEELDDNEQCVWSSNILLCATVFLEDAVNYQSIVHKVTRKYLLIYRWFSSSFIKKLHQIILMINLCLALFEQPSSFSITSDVRDQPERIIFSYNILMIIEGLTLFWFLFYISTKSTCLGIKYVQKRFWIIIFFIVIIYSLCEWFTLFIFIRQTYHGIRPDSQNTTYFSNLHDSVFQLLVLYSTANNPDIMMPAYSDRRLNALFFIVFVIIGIYWIQNITTAVVYRAFRGYFLNSIINSQLRRRIAVRASFEILRKRMSYNRSIETKDTVPISIIQTVLTSVSMNKWHFNQINHCLNEFMYENDVINLDQYTHIMQLLDLNPKLAPDLDIEALNENLFDRLKAVGRSKAFDFIGTIFAILSVLLVTIEVSHHHLNTDYEDLVIYIIPIAFINLSLIIYFFLEIIVKAWAFGPIIFFRSSTMHILEATVAFTCFILQMIYIMIHGTPVMAMNRYVDMKQEENSFLTLWATTKTCNMLFIYRLIRFLPASKNIRIIVGTVIDEIRNGGAFFGVLFSCYYAYSILGMELFGGAVDELYRRYNQSNQTICGTYEQLEYWPNGFNDFYSSMVTLYHIMIVNQWYVFVNGFRNATDSIWSELYFIFWYLFVTNIGLNICLALSGDIHDAKKKRADQHEELIVSNMYDIYRSDIKEPTSTEIIQRLHQHPYINFREISSERRIIST</sequence>
<proteinExistence type="predicted"/>
<keyword evidence="2 5" id="KW-0812">Transmembrane</keyword>
<feature type="transmembrane region" description="Helical" evidence="5">
    <location>
        <begin position="409"/>
        <end position="429"/>
    </location>
</feature>
<keyword evidence="9" id="KW-1185">Reference proteome</keyword>
<dbReference type="AlphaFoldDB" id="A0A813R9I5"/>
<dbReference type="PANTHER" id="PTHR46768:SF1">
    <property type="entry name" value="TWO PORE CHANNEL PROTEIN 2"/>
    <property type="match status" value="1"/>
</dbReference>
<evidence type="ECO:0000259" key="6">
    <source>
        <dbReference type="Pfam" id="PF00520"/>
    </source>
</evidence>
<dbReference type="EMBL" id="CAJNOM010000010">
    <property type="protein sequence ID" value="CAF0779416.1"/>
    <property type="molecule type" value="Genomic_DNA"/>
</dbReference>
<feature type="transmembrane region" description="Helical" evidence="5">
    <location>
        <begin position="590"/>
        <end position="607"/>
    </location>
</feature>
<dbReference type="Gene3D" id="1.10.287.70">
    <property type="match status" value="2"/>
</dbReference>
<keyword evidence="3 5" id="KW-1133">Transmembrane helix</keyword>
<dbReference type="InterPro" id="IPR005821">
    <property type="entry name" value="Ion_trans_dom"/>
</dbReference>
<dbReference type="GO" id="GO:0075509">
    <property type="term" value="P:endocytosis involved in viral entry into host cell"/>
    <property type="evidence" value="ECO:0007669"/>
    <property type="project" value="TreeGrafter"/>
</dbReference>
<accession>A0A813R9I5</accession>
<comment type="caution">
    <text evidence="7">The sequence shown here is derived from an EMBL/GenBank/DDBJ whole genome shotgun (WGS) entry which is preliminary data.</text>
</comment>
<evidence type="ECO:0000256" key="1">
    <source>
        <dbReference type="ARBA" id="ARBA00004141"/>
    </source>
</evidence>
<evidence type="ECO:0000313" key="7">
    <source>
        <dbReference type="EMBL" id="CAF0779416.1"/>
    </source>
</evidence>
<dbReference type="GO" id="GO:0015280">
    <property type="term" value="F:ligand-gated sodium channel activity"/>
    <property type="evidence" value="ECO:0007669"/>
    <property type="project" value="TreeGrafter"/>
</dbReference>
<dbReference type="InterPro" id="IPR028798">
    <property type="entry name" value="TPC2"/>
</dbReference>
<feature type="transmembrane region" description="Helical" evidence="5">
    <location>
        <begin position="450"/>
        <end position="470"/>
    </location>
</feature>
<protein>
    <recommendedName>
        <fullName evidence="6">Ion transport domain-containing protein</fullName>
    </recommendedName>
</protein>